<proteinExistence type="predicted"/>
<feature type="signal peptide" evidence="2">
    <location>
        <begin position="1"/>
        <end position="19"/>
    </location>
</feature>
<dbReference type="Proteomes" id="UP000265515">
    <property type="component" value="Unassembled WGS sequence"/>
</dbReference>
<feature type="compositionally biased region" description="Basic and acidic residues" evidence="1">
    <location>
        <begin position="139"/>
        <end position="154"/>
    </location>
</feature>
<feature type="chain" id="PRO_5017239734" evidence="2">
    <location>
        <begin position="20"/>
        <end position="346"/>
    </location>
</feature>
<keyword evidence="4" id="KW-1185">Reference proteome</keyword>
<comment type="caution">
    <text evidence="3">The sequence shown here is derived from an EMBL/GenBank/DDBJ whole genome shotgun (WGS) entry which is preliminary data.</text>
</comment>
<evidence type="ECO:0000256" key="1">
    <source>
        <dbReference type="SAM" id="MobiDB-lite"/>
    </source>
</evidence>
<keyword evidence="2" id="KW-0732">Signal</keyword>
<protein>
    <submittedName>
        <fullName evidence="3">Uncharacterized protein</fullName>
    </submittedName>
</protein>
<dbReference type="Gramene" id="GBG74365">
    <property type="protein sequence ID" value="GBG74365"/>
    <property type="gene ID" value="CBR_g18776"/>
</dbReference>
<feature type="region of interest" description="Disordered" evidence="1">
    <location>
        <begin position="170"/>
        <end position="189"/>
    </location>
</feature>
<evidence type="ECO:0000313" key="3">
    <source>
        <dbReference type="EMBL" id="GBG74365.1"/>
    </source>
</evidence>
<accession>A0A388KWB8</accession>
<organism evidence="3 4">
    <name type="scientific">Chara braunii</name>
    <name type="common">Braun's stonewort</name>
    <dbReference type="NCBI Taxonomy" id="69332"/>
    <lineage>
        <taxon>Eukaryota</taxon>
        <taxon>Viridiplantae</taxon>
        <taxon>Streptophyta</taxon>
        <taxon>Charophyceae</taxon>
        <taxon>Charales</taxon>
        <taxon>Characeae</taxon>
        <taxon>Chara</taxon>
    </lineage>
</organism>
<evidence type="ECO:0000256" key="2">
    <source>
        <dbReference type="SAM" id="SignalP"/>
    </source>
</evidence>
<gene>
    <name evidence="3" type="ORF">CBR_g18776</name>
</gene>
<feature type="region of interest" description="Disordered" evidence="1">
    <location>
        <begin position="125"/>
        <end position="154"/>
    </location>
</feature>
<sequence>MCSSLLGSALLRLDSEAWAVHCAEVEQRLCGATGLTARNTKMGDSVMDASSKVLLTSRNFLDVFKVRAIEVANQECEEVMTYGIDEERLGSLRAAFQSVAESVYRHVEANTAVWSSVPSAVVEDCSKRESGERTSSAHGGDDEGKENHSNVRLTEDDREAAVDCARQACSDPGGEVHGDVDRHTSPASRLEEEVQALERDVEEKAARLRAIQKDLMSNFAQRLYSRMQLMRPQPVDGDSIRERAANTGENPVEGDNQRSSKSTAQAVKVQGKLPNNNLGDQDADGRSTAHLAKKRKLLQDGLERRVEELQAGAMVLKESFVQANACLAREETVVQAIQMAGILQDK</sequence>
<dbReference type="EMBL" id="BFEA01000201">
    <property type="protein sequence ID" value="GBG74365.1"/>
    <property type="molecule type" value="Genomic_DNA"/>
</dbReference>
<evidence type="ECO:0000313" key="4">
    <source>
        <dbReference type="Proteomes" id="UP000265515"/>
    </source>
</evidence>
<dbReference type="AlphaFoldDB" id="A0A388KWB8"/>
<name>A0A388KWB8_CHABU</name>
<feature type="compositionally biased region" description="Basic and acidic residues" evidence="1">
    <location>
        <begin position="174"/>
        <end position="189"/>
    </location>
</feature>
<reference evidence="3 4" key="1">
    <citation type="journal article" date="2018" name="Cell">
        <title>The Chara Genome: Secondary Complexity and Implications for Plant Terrestrialization.</title>
        <authorList>
            <person name="Nishiyama T."/>
            <person name="Sakayama H."/>
            <person name="Vries J.D."/>
            <person name="Buschmann H."/>
            <person name="Saint-Marcoux D."/>
            <person name="Ullrich K.K."/>
            <person name="Haas F.B."/>
            <person name="Vanderstraeten L."/>
            <person name="Becker D."/>
            <person name="Lang D."/>
            <person name="Vosolsobe S."/>
            <person name="Rombauts S."/>
            <person name="Wilhelmsson P.K.I."/>
            <person name="Janitza P."/>
            <person name="Kern R."/>
            <person name="Heyl A."/>
            <person name="Rumpler F."/>
            <person name="Villalobos L.I.A.C."/>
            <person name="Clay J.M."/>
            <person name="Skokan R."/>
            <person name="Toyoda A."/>
            <person name="Suzuki Y."/>
            <person name="Kagoshima H."/>
            <person name="Schijlen E."/>
            <person name="Tajeshwar N."/>
            <person name="Catarino B."/>
            <person name="Hetherington A.J."/>
            <person name="Saltykova A."/>
            <person name="Bonnot C."/>
            <person name="Breuninger H."/>
            <person name="Symeonidi A."/>
            <person name="Radhakrishnan G.V."/>
            <person name="Van Nieuwerburgh F."/>
            <person name="Deforce D."/>
            <person name="Chang C."/>
            <person name="Karol K.G."/>
            <person name="Hedrich R."/>
            <person name="Ulvskov P."/>
            <person name="Glockner G."/>
            <person name="Delwiche C.F."/>
            <person name="Petrasek J."/>
            <person name="Van de Peer Y."/>
            <person name="Friml J."/>
            <person name="Beilby M."/>
            <person name="Dolan L."/>
            <person name="Kohara Y."/>
            <person name="Sugano S."/>
            <person name="Fujiyama A."/>
            <person name="Delaux P.-M."/>
            <person name="Quint M."/>
            <person name="TheiBen G."/>
            <person name="Hagemann M."/>
            <person name="Harholt J."/>
            <person name="Dunand C."/>
            <person name="Zachgo S."/>
            <person name="Langdale J."/>
            <person name="Maumus F."/>
            <person name="Straeten D.V.D."/>
            <person name="Gould S.B."/>
            <person name="Rensing S.A."/>
        </authorList>
    </citation>
    <scope>NUCLEOTIDE SEQUENCE [LARGE SCALE GENOMIC DNA]</scope>
    <source>
        <strain evidence="3 4">S276</strain>
    </source>
</reference>